<evidence type="ECO:0000259" key="2">
    <source>
        <dbReference type="PROSITE" id="PS50112"/>
    </source>
</evidence>
<proteinExistence type="predicted"/>
<dbReference type="Gene3D" id="3.30.70.270">
    <property type="match status" value="2"/>
</dbReference>
<dbReference type="AlphaFoldDB" id="A0A2U8VWJ3"/>
<sequence>MSPLHPNEKDRLDALHALDVIGSAPEPQYDAVCRIAQTLFDAPVAYVSLVDERRQWLKAKCGLTLDGTPREESFCTYAILSEDVLVVEDARTDERFSALPLVAGEAGVRFYAGAPLVLGPGLNVGSLCVLDRRPRTFSAEQREQLQDLAKVVVAYLRAWRDARTARENAQRYHQVLATAQDAFVSMDAAGRITHWNPAAEATFGWSAAEVLGRCLAETIVPPGHRAAHARGVERYLQTRRGDVLGKQRFELAALRRDGTEFPVEVALSLDTAGGVTTFNAFLRDISQRKETEARLAHIARHDPLTGLPNRLLFRERLEQEIARSGRSGGFALLCLDLDRFKRVNDTLGHQAGDSLLCAVADRIRSELRIDDVAARLGGDEFVVLRGANGRPEEAICLARRLITAMASPVHLDGYPTGIGISIGIALAPSDAADPDLLYARADQALYRAKAAGRNTYCLHGHEPAHRESPAVGAGAGERRHRHADNSSSTVEERYRLALLATEDAIWDYDLVSDHIVWSEATRRLFGYDGIEHETSGAWWKSKIHPEDRARVLASFEEALDGDQCRWIAEYRFARGDGGYAEVIDRGFAIRDRWGRAVRMIGAMHDVTEKRRSDAALRASEERLRLALRAGRMVAWEQNLVTGQSLRSESAIELLGIGSGPTTAFLDHVHPDERAEIRAAFGGAEAYVHREFRYVTPSGRTLWLSAWAERVDDERVVGVSCDITERKLAEEQAWRSANHDALTGLPNRRLFQERLEQALEQAGREGSSVSLLLVDLDDFKDVNDSLGHDSGDAVLVEAAHRLGEGLRAEDTLARLGSDEFALIVVEPLRLEHAVGHAKALIERLAQPFRHREHRLACKASIGIAAHPDHDHAARDLLKDADIALYRAKAEGRSRAVVFTPALRAEAERRLAVAGEIRAALEAGQIVPFYQPKVCLARCTVVGFEALARWRHPEKGLLTPGYFGSAFDEPELATAIGESVLRQVATDLRAWQDRGLASGRVAVNLASAEFRKPDLAGGILAVLEEHGVPAGSLEVEVTETVFLGHGSEAVPLMLQQLDEAGVLITLDDFGTGFASLTHLKQFPVGHIKVDQSFVRDMERDHDDAAIVAAVIGLGRNLGMQVTAEGVETAGQAERLLAMGCNYAQGYHYAKPMAGSRVPRFLMDRQAVRKGRGLTRRSG</sequence>
<dbReference type="NCBIfam" id="TIGR00254">
    <property type="entry name" value="GGDEF"/>
    <property type="match status" value="2"/>
</dbReference>
<dbReference type="Gene3D" id="3.30.450.20">
    <property type="entry name" value="PAS domain"/>
    <property type="match status" value="3"/>
</dbReference>
<dbReference type="NCBIfam" id="TIGR00229">
    <property type="entry name" value="sensory_box"/>
    <property type="match status" value="2"/>
</dbReference>
<dbReference type="PANTHER" id="PTHR44757:SF2">
    <property type="entry name" value="BIOFILM ARCHITECTURE MAINTENANCE PROTEIN MBAA"/>
    <property type="match status" value="1"/>
</dbReference>
<dbReference type="Pfam" id="PF00563">
    <property type="entry name" value="EAL"/>
    <property type="match status" value="1"/>
</dbReference>
<dbReference type="InterPro" id="IPR001633">
    <property type="entry name" value="EAL_dom"/>
</dbReference>
<dbReference type="InterPro" id="IPR052155">
    <property type="entry name" value="Biofilm_reg_signaling"/>
</dbReference>
<dbReference type="KEGG" id="meti:DK427_19675"/>
<dbReference type="InterPro" id="IPR001610">
    <property type="entry name" value="PAC"/>
</dbReference>
<dbReference type="GO" id="GO:0006355">
    <property type="term" value="P:regulation of DNA-templated transcription"/>
    <property type="evidence" value="ECO:0007669"/>
    <property type="project" value="InterPro"/>
</dbReference>
<feature type="domain" description="PAS" evidence="2">
    <location>
        <begin position="490"/>
        <end position="562"/>
    </location>
</feature>
<dbReference type="InterPro" id="IPR013767">
    <property type="entry name" value="PAS_fold"/>
</dbReference>
<dbReference type="Pfam" id="PF13185">
    <property type="entry name" value="GAF_2"/>
    <property type="match status" value="1"/>
</dbReference>
<dbReference type="SMART" id="SM00065">
    <property type="entry name" value="GAF"/>
    <property type="match status" value="1"/>
</dbReference>
<feature type="domain" description="PAC" evidence="3">
    <location>
        <begin position="247"/>
        <end position="297"/>
    </location>
</feature>
<feature type="domain" description="EAL" evidence="4">
    <location>
        <begin position="908"/>
        <end position="1163"/>
    </location>
</feature>
<feature type="domain" description="GGDEF" evidence="5">
    <location>
        <begin position="766"/>
        <end position="899"/>
    </location>
</feature>
<keyword evidence="7" id="KW-1185">Reference proteome</keyword>
<dbReference type="InterPro" id="IPR029016">
    <property type="entry name" value="GAF-like_dom_sf"/>
</dbReference>
<dbReference type="SMART" id="SM00267">
    <property type="entry name" value="GGDEF"/>
    <property type="match status" value="2"/>
</dbReference>
<dbReference type="Pfam" id="PF00990">
    <property type="entry name" value="GGDEF"/>
    <property type="match status" value="2"/>
</dbReference>
<dbReference type="PROSITE" id="PS50887">
    <property type="entry name" value="GGDEF"/>
    <property type="match status" value="2"/>
</dbReference>
<dbReference type="InterPro" id="IPR003018">
    <property type="entry name" value="GAF"/>
</dbReference>
<dbReference type="InterPro" id="IPR013655">
    <property type="entry name" value="PAS_fold_3"/>
</dbReference>
<reference evidence="6 7" key="1">
    <citation type="submission" date="2018-05" db="EMBL/GenBank/DDBJ databases">
        <title>Complete Genome Sequence of Methylobacterium sp. 17Sr1-43.</title>
        <authorList>
            <person name="Srinivasan S."/>
        </authorList>
    </citation>
    <scope>NUCLEOTIDE SEQUENCE [LARGE SCALE GENOMIC DNA]</scope>
    <source>
        <strain evidence="6 7">17Sr1-43</strain>
    </source>
</reference>
<dbReference type="PROSITE" id="PS50113">
    <property type="entry name" value="PAC"/>
    <property type="match status" value="2"/>
</dbReference>
<dbReference type="FunFam" id="3.30.70.270:FF:000001">
    <property type="entry name" value="Diguanylate cyclase domain protein"/>
    <property type="match status" value="2"/>
</dbReference>
<feature type="domain" description="GGDEF" evidence="5">
    <location>
        <begin position="328"/>
        <end position="461"/>
    </location>
</feature>
<dbReference type="SUPFAM" id="SSF55785">
    <property type="entry name" value="PYP-like sensor domain (PAS domain)"/>
    <property type="match status" value="3"/>
</dbReference>
<dbReference type="InterPro" id="IPR035965">
    <property type="entry name" value="PAS-like_dom_sf"/>
</dbReference>
<dbReference type="CDD" id="cd01949">
    <property type="entry name" value="GGDEF"/>
    <property type="match status" value="2"/>
</dbReference>
<feature type="domain" description="PAS" evidence="2">
    <location>
        <begin position="168"/>
        <end position="239"/>
    </location>
</feature>
<dbReference type="OrthoDB" id="9814202at2"/>
<accession>A0A2U8VWJ3</accession>
<protein>
    <submittedName>
        <fullName evidence="6">Diguanylate cyclase</fullName>
    </submittedName>
</protein>
<name>A0A2U8VWJ3_9HYPH</name>
<evidence type="ECO:0000313" key="7">
    <source>
        <dbReference type="Proteomes" id="UP000246058"/>
    </source>
</evidence>
<feature type="region of interest" description="Disordered" evidence="1">
    <location>
        <begin position="461"/>
        <end position="486"/>
    </location>
</feature>
<dbReference type="Proteomes" id="UP000246058">
    <property type="component" value="Chromosome"/>
</dbReference>
<evidence type="ECO:0000256" key="1">
    <source>
        <dbReference type="SAM" id="MobiDB-lite"/>
    </source>
</evidence>
<dbReference type="SMART" id="SM00052">
    <property type="entry name" value="EAL"/>
    <property type="match status" value="1"/>
</dbReference>
<evidence type="ECO:0000313" key="6">
    <source>
        <dbReference type="EMBL" id="AWN37671.1"/>
    </source>
</evidence>
<dbReference type="SMART" id="SM00086">
    <property type="entry name" value="PAC"/>
    <property type="match status" value="3"/>
</dbReference>
<dbReference type="InterPro" id="IPR000700">
    <property type="entry name" value="PAS-assoc_C"/>
</dbReference>
<evidence type="ECO:0000259" key="4">
    <source>
        <dbReference type="PROSITE" id="PS50883"/>
    </source>
</evidence>
<gene>
    <name evidence="6" type="ORF">DK427_19675</name>
</gene>
<dbReference type="SMART" id="SM00091">
    <property type="entry name" value="PAS"/>
    <property type="match status" value="2"/>
</dbReference>
<dbReference type="PANTHER" id="PTHR44757">
    <property type="entry name" value="DIGUANYLATE CYCLASE DGCP"/>
    <property type="match status" value="1"/>
</dbReference>
<evidence type="ECO:0000259" key="5">
    <source>
        <dbReference type="PROSITE" id="PS50887"/>
    </source>
</evidence>
<evidence type="ECO:0000259" key="3">
    <source>
        <dbReference type="PROSITE" id="PS50113"/>
    </source>
</evidence>
<dbReference type="Pfam" id="PF00989">
    <property type="entry name" value="PAS"/>
    <property type="match status" value="1"/>
</dbReference>
<dbReference type="GO" id="GO:0003824">
    <property type="term" value="F:catalytic activity"/>
    <property type="evidence" value="ECO:0007669"/>
    <property type="project" value="UniProtKB-ARBA"/>
</dbReference>
<dbReference type="Gene3D" id="3.30.450.40">
    <property type="match status" value="1"/>
</dbReference>
<dbReference type="CDD" id="cd00130">
    <property type="entry name" value="PAS"/>
    <property type="match status" value="3"/>
</dbReference>
<dbReference type="PROSITE" id="PS50883">
    <property type="entry name" value="EAL"/>
    <property type="match status" value="1"/>
</dbReference>
<dbReference type="SUPFAM" id="SSF55073">
    <property type="entry name" value="Nucleotide cyclase"/>
    <property type="match status" value="2"/>
</dbReference>
<organism evidence="6 7">
    <name type="scientific">Methylobacterium radiodurans</name>
    <dbReference type="NCBI Taxonomy" id="2202828"/>
    <lineage>
        <taxon>Bacteria</taxon>
        <taxon>Pseudomonadati</taxon>
        <taxon>Pseudomonadota</taxon>
        <taxon>Alphaproteobacteria</taxon>
        <taxon>Hyphomicrobiales</taxon>
        <taxon>Methylobacteriaceae</taxon>
        <taxon>Methylobacterium</taxon>
    </lineage>
</organism>
<feature type="domain" description="PAC" evidence="3">
    <location>
        <begin position="566"/>
        <end position="618"/>
    </location>
</feature>
<dbReference type="SUPFAM" id="SSF55781">
    <property type="entry name" value="GAF domain-like"/>
    <property type="match status" value="1"/>
</dbReference>
<dbReference type="PROSITE" id="PS50112">
    <property type="entry name" value="PAS"/>
    <property type="match status" value="2"/>
</dbReference>
<dbReference type="InterPro" id="IPR029787">
    <property type="entry name" value="Nucleotide_cyclase"/>
</dbReference>
<dbReference type="InterPro" id="IPR000014">
    <property type="entry name" value="PAS"/>
</dbReference>
<dbReference type="InterPro" id="IPR043128">
    <property type="entry name" value="Rev_trsase/Diguanyl_cyclase"/>
</dbReference>
<dbReference type="InterPro" id="IPR035919">
    <property type="entry name" value="EAL_sf"/>
</dbReference>
<dbReference type="Gene3D" id="3.20.20.450">
    <property type="entry name" value="EAL domain"/>
    <property type="match status" value="1"/>
</dbReference>
<dbReference type="InterPro" id="IPR000160">
    <property type="entry name" value="GGDEF_dom"/>
</dbReference>
<dbReference type="EMBL" id="CP029551">
    <property type="protein sequence ID" value="AWN37671.1"/>
    <property type="molecule type" value="Genomic_DNA"/>
</dbReference>
<dbReference type="SUPFAM" id="SSF141868">
    <property type="entry name" value="EAL domain-like"/>
    <property type="match status" value="1"/>
</dbReference>
<dbReference type="CDD" id="cd01948">
    <property type="entry name" value="EAL"/>
    <property type="match status" value="1"/>
</dbReference>
<dbReference type="Pfam" id="PF08447">
    <property type="entry name" value="PAS_3"/>
    <property type="match status" value="1"/>
</dbReference>